<dbReference type="GO" id="GO:0006285">
    <property type="term" value="P:base-excision repair, AP site formation"/>
    <property type="evidence" value="ECO:0007669"/>
    <property type="project" value="TreeGrafter"/>
</dbReference>
<feature type="domain" description="HhH-GPD" evidence="6">
    <location>
        <begin position="53"/>
        <end position="207"/>
    </location>
</feature>
<dbReference type="OrthoDB" id="9811249at2"/>
<evidence type="ECO:0000256" key="2">
    <source>
        <dbReference type="ARBA" id="ARBA00010817"/>
    </source>
</evidence>
<reference evidence="7 8" key="1">
    <citation type="journal article" date="2011" name="BMC Genomics">
        <title>Insight into cross-talk between intra-amoebal pathogens.</title>
        <authorList>
            <person name="Gimenez G."/>
            <person name="Bertelli C."/>
            <person name="Moliner C."/>
            <person name="Robert C."/>
            <person name="Raoult D."/>
            <person name="Fournier P.E."/>
            <person name="Greub G."/>
        </authorList>
    </citation>
    <scope>NUCLEOTIDE SEQUENCE [LARGE SCALE GENOMIC DNA]</scope>
    <source>
        <strain evidence="7 8">LLAP12</strain>
    </source>
</reference>
<evidence type="ECO:0000259" key="6">
    <source>
        <dbReference type="SMART" id="SM00478"/>
    </source>
</evidence>
<dbReference type="PANTHER" id="PTHR43003">
    <property type="entry name" value="DNA-3-METHYLADENINE GLYCOSYLASE"/>
    <property type="match status" value="1"/>
</dbReference>
<dbReference type="CDD" id="cd00056">
    <property type="entry name" value="ENDO3c"/>
    <property type="match status" value="1"/>
</dbReference>
<evidence type="ECO:0000256" key="3">
    <source>
        <dbReference type="ARBA" id="ARBA00012000"/>
    </source>
</evidence>
<dbReference type="AlphaFoldDB" id="G9ERQ8"/>
<dbReference type="FunFam" id="1.10.340.30:FF:000004">
    <property type="entry name" value="DNA-3-methyladenine glycosylase II"/>
    <property type="match status" value="1"/>
</dbReference>
<proteinExistence type="inferred from homology"/>
<dbReference type="Pfam" id="PF00730">
    <property type="entry name" value="HhH-GPD"/>
    <property type="match status" value="1"/>
</dbReference>
<organism evidence="7 8">
    <name type="scientific">Legionella drancourtii LLAP12</name>
    <dbReference type="NCBI Taxonomy" id="658187"/>
    <lineage>
        <taxon>Bacteria</taxon>
        <taxon>Pseudomonadati</taxon>
        <taxon>Pseudomonadota</taxon>
        <taxon>Gammaproteobacteria</taxon>
        <taxon>Legionellales</taxon>
        <taxon>Legionellaceae</taxon>
        <taxon>Legionella</taxon>
    </lineage>
</organism>
<evidence type="ECO:0000313" key="8">
    <source>
        <dbReference type="Proteomes" id="UP000002770"/>
    </source>
</evidence>
<dbReference type="InterPro" id="IPR011257">
    <property type="entry name" value="DNA_glycosylase"/>
</dbReference>
<dbReference type="FunCoup" id="G9ERQ8">
    <property type="interactions" value="141"/>
</dbReference>
<keyword evidence="5" id="KW-0234">DNA repair</keyword>
<comment type="catalytic activity">
    <reaction evidence="1">
        <text>Hydrolysis of alkylated DNA, releasing 3-methyladenine, 3-methylguanine, 7-methylguanine and 7-methyladenine.</text>
        <dbReference type="EC" id="3.2.2.21"/>
    </reaction>
</comment>
<dbReference type="EC" id="3.2.2.21" evidence="3"/>
<evidence type="ECO:0000256" key="4">
    <source>
        <dbReference type="ARBA" id="ARBA00022763"/>
    </source>
</evidence>
<dbReference type="InterPro" id="IPR051912">
    <property type="entry name" value="Alkylbase_DNA_Glycosylase/TA"/>
</dbReference>
<dbReference type="HOGENOM" id="CLU_000445_72_5_6"/>
<accession>G9ERQ8</accession>
<dbReference type="GO" id="GO:0043916">
    <property type="term" value="F:DNA-7-methylguanine glycosylase activity"/>
    <property type="evidence" value="ECO:0007669"/>
    <property type="project" value="TreeGrafter"/>
</dbReference>
<dbReference type="eggNOG" id="COG0122">
    <property type="taxonomic scope" value="Bacteria"/>
</dbReference>
<dbReference type="Gene3D" id="1.10.1670.40">
    <property type="match status" value="1"/>
</dbReference>
<gene>
    <name evidence="7" type="ORF">LDG_7976</name>
</gene>
<sequence>MVIKQVNPLYQQASHYLSELDADWALLVQRIGPCQLEIQTTRAPYEALIRAIAYQQLHGRAAEAILNRFLAIYPEHSFPLPEEILATESELLRQCGFSARKLETIKRLAEASLIGHVPTLEKAKLMSTEDLIKELTLLPGIGPWTVEMLLIFTLGRMDILPAHDFGVREGYKKMKDLPQQPTPKELAKIGATWSPYRSIAAWYLWRA</sequence>
<dbReference type="InParanoid" id="G9ERQ8"/>
<dbReference type="Gene3D" id="1.10.340.30">
    <property type="entry name" value="Hypothetical protein, domain 2"/>
    <property type="match status" value="1"/>
</dbReference>
<evidence type="ECO:0000313" key="7">
    <source>
        <dbReference type="EMBL" id="EHL30071.1"/>
    </source>
</evidence>
<dbReference type="EMBL" id="JH413836">
    <property type="protein sequence ID" value="EHL30071.1"/>
    <property type="molecule type" value="Genomic_DNA"/>
</dbReference>
<comment type="similarity">
    <text evidence="2">Belongs to the alkylbase DNA glycosidase AlkA family.</text>
</comment>
<evidence type="ECO:0000256" key="1">
    <source>
        <dbReference type="ARBA" id="ARBA00000086"/>
    </source>
</evidence>
<dbReference type="STRING" id="658187.LDG_7976"/>
<dbReference type="SUPFAM" id="SSF48150">
    <property type="entry name" value="DNA-glycosylase"/>
    <property type="match status" value="1"/>
</dbReference>
<protein>
    <recommendedName>
        <fullName evidence="3">DNA-3-methyladenine glycosylase II</fullName>
        <ecNumber evidence="3">3.2.2.21</ecNumber>
    </recommendedName>
</protein>
<dbReference type="RefSeq" id="WP_006871864.1">
    <property type="nucleotide sequence ID" value="NZ_JH413836.1"/>
</dbReference>
<dbReference type="InterPro" id="IPR003265">
    <property type="entry name" value="HhH-GPD_domain"/>
</dbReference>
<keyword evidence="4" id="KW-0227">DNA damage</keyword>
<dbReference type="Proteomes" id="UP000002770">
    <property type="component" value="Unassembled WGS sequence"/>
</dbReference>
<dbReference type="GO" id="GO:0006307">
    <property type="term" value="P:DNA alkylation repair"/>
    <property type="evidence" value="ECO:0007669"/>
    <property type="project" value="TreeGrafter"/>
</dbReference>
<dbReference type="SMART" id="SM00478">
    <property type="entry name" value="ENDO3c"/>
    <property type="match status" value="1"/>
</dbReference>
<name>G9ERQ8_9GAMM</name>
<evidence type="ECO:0000256" key="5">
    <source>
        <dbReference type="ARBA" id="ARBA00023204"/>
    </source>
</evidence>
<dbReference type="GO" id="GO:0008725">
    <property type="term" value="F:DNA-3-methyladenine glycosylase activity"/>
    <property type="evidence" value="ECO:0007669"/>
    <property type="project" value="TreeGrafter"/>
</dbReference>
<dbReference type="PANTHER" id="PTHR43003:SF5">
    <property type="entry name" value="DNA-3-METHYLADENINE GLYCOSYLASE"/>
    <property type="match status" value="1"/>
</dbReference>
<keyword evidence="8" id="KW-1185">Reference proteome</keyword>
<dbReference type="GO" id="GO:0032993">
    <property type="term" value="C:protein-DNA complex"/>
    <property type="evidence" value="ECO:0007669"/>
    <property type="project" value="TreeGrafter"/>
</dbReference>
<dbReference type="GO" id="GO:0032131">
    <property type="term" value="F:alkylated DNA binding"/>
    <property type="evidence" value="ECO:0007669"/>
    <property type="project" value="TreeGrafter"/>
</dbReference>